<dbReference type="GO" id="GO:0102130">
    <property type="term" value="F:malonyl-CoA methyltransferase activity"/>
    <property type="evidence" value="ECO:0007669"/>
    <property type="project" value="UniProtKB-EC"/>
</dbReference>
<dbReference type="Pfam" id="PF08241">
    <property type="entry name" value="Methyltransf_11"/>
    <property type="match status" value="1"/>
</dbReference>
<dbReference type="GO" id="GO:0008757">
    <property type="term" value="F:S-adenosylmethionine-dependent methyltransferase activity"/>
    <property type="evidence" value="ECO:0007669"/>
    <property type="project" value="InterPro"/>
</dbReference>
<comment type="similarity">
    <text evidence="8">Belongs to the methyltransferase superfamily.</text>
</comment>
<keyword evidence="6 8" id="KW-0949">S-adenosyl-L-methionine</keyword>
<dbReference type="KEGG" id="slac:SKTS_03010"/>
<dbReference type="Proteomes" id="UP000502260">
    <property type="component" value="Chromosome"/>
</dbReference>
<dbReference type="InterPro" id="IPR029063">
    <property type="entry name" value="SAM-dependent_MTases_sf"/>
</dbReference>
<dbReference type="GO" id="GO:0009102">
    <property type="term" value="P:biotin biosynthetic process"/>
    <property type="evidence" value="ECO:0007669"/>
    <property type="project" value="UniProtKB-UniRule"/>
</dbReference>
<dbReference type="RefSeq" id="WP_342343000.1">
    <property type="nucleotide sequence ID" value="NZ_AP022853.1"/>
</dbReference>
<comment type="function">
    <text evidence="8">Converts the free carboxyl group of a malonyl-thioester to its methyl ester by transfer of a methyl group from S-adenosyl-L-methionine (SAM). It allows to synthesize pimeloyl-ACP via the fatty acid synthetic pathway.</text>
</comment>
<protein>
    <recommendedName>
        <fullName evidence="3 8">Malonyl-[acyl-carrier protein] O-methyltransferase</fullName>
        <shortName evidence="8">Malonyl-ACP O-methyltransferase</shortName>
        <ecNumber evidence="3 8">2.1.1.197</ecNumber>
    </recommendedName>
    <alternativeName>
        <fullName evidence="8">Biotin synthesis protein BioC</fullName>
    </alternativeName>
</protein>
<accession>A0A6F8V9G9</accession>
<dbReference type="InterPro" id="IPR013216">
    <property type="entry name" value="Methyltransf_11"/>
</dbReference>
<dbReference type="CDD" id="cd02440">
    <property type="entry name" value="AdoMet_MTases"/>
    <property type="match status" value="1"/>
</dbReference>
<dbReference type="GO" id="GO:0010340">
    <property type="term" value="F:carboxyl-O-methyltransferase activity"/>
    <property type="evidence" value="ECO:0007669"/>
    <property type="project" value="UniProtKB-UniRule"/>
</dbReference>
<dbReference type="InterPro" id="IPR050602">
    <property type="entry name" value="Malonyl-ACP_OMT"/>
</dbReference>
<evidence type="ECO:0000256" key="4">
    <source>
        <dbReference type="ARBA" id="ARBA00022603"/>
    </source>
</evidence>
<dbReference type="EC" id="2.1.1.197" evidence="3 8"/>
<evidence type="ECO:0000313" key="11">
    <source>
        <dbReference type="Proteomes" id="UP000502260"/>
    </source>
</evidence>
<evidence type="ECO:0000256" key="5">
    <source>
        <dbReference type="ARBA" id="ARBA00022679"/>
    </source>
</evidence>
<sequence>MSDVLPTDDLKIDKQRMRRSFERAAATYDHVAVLQRTVAERMAERLQFVKFTPTLMLDAGCGTGYARKLLRDRYPDAHLIELDIALGMLRVARGAQPWWRKLLPGGSGGVDYVCGDLDALPLQSASADMVWSNLAVQWCNDLDATFAGVRRILAPNGLFMFSTFGPDTLRELRQAFGAVDGYTHVSRFQDMHDIGDALARAGFAEPVMDMEHFTLTYDDVAGLMRDLKALGAHNATQGRRHGLAGKTAWRRMESAYEQLRRDGKLPATYEVVYGHAWAPASLPDGRQVVQMPSSRKRSDR</sequence>
<name>A0A6F8V9G9_9PROT</name>
<dbReference type="AlphaFoldDB" id="A0A6F8V9G9"/>
<dbReference type="UniPathway" id="UPA00078"/>
<keyword evidence="7 8" id="KW-0093">Biotin biosynthesis</keyword>
<dbReference type="PANTHER" id="PTHR13090">
    <property type="entry name" value="ARGININE-HYDROXYLASE NDUFAF5, MITOCHONDRIAL"/>
    <property type="match status" value="1"/>
</dbReference>
<dbReference type="SUPFAM" id="SSF53335">
    <property type="entry name" value="S-adenosyl-L-methionine-dependent methyltransferases"/>
    <property type="match status" value="1"/>
</dbReference>
<dbReference type="PANTHER" id="PTHR13090:SF1">
    <property type="entry name" value="ARGININE-HYDROXYLASE NDUFAF5, MITOCHONDRIAL"/>
    <property type="match status" value="1"/>
</dbReference>
<keyword evidence="5 8" id="KW-0808">Transferase</keyword>
<dbReference type="NCBIfam" id="TIGR02072">
    <property type="entry name" value="BioC"/>
    <property type="match status" value="1"/>
</dbReference>
<dbReference type="GO" id="GO:0032259">
    <property type="term" value="P:methylation"/>
    <property type="evidence" value="ECO:0007669"/>
    <property type="project" value="UniProtKB-KW"/>
</dbReference>
<evidence type="ECO:0000256" key="2">
    <source>
        <dbReference type="ARBA" id="ARBA00004746"/>
    </source>
</evidence>
<dbReference type="HAMAP" id="MF_00835">
    <property type="entry name" value="BioC"/>
    <property type="match status" value="1"/>
</dbReference>
<gene>
    <name evidence="8 10" type="primary">bioC</name>
    <name evidence="10" type="ORF">SKTS_03010</name>
</gene>
<keyword evidence="11" id="KW-1185">Reference proteome</keyword>
<dbReference type="EMBL" id="AP022853">
    <property type="protein sequence ID" value="BCB25415.1"/>
    <property type="molecule type" value="Genomic_DNA"/>
</dbReference>
<evidence type="ECO:0000259" key="9">
    <source>
        <dbReference type="Pfam" id="PF08241"/>
    </source>
</evidence>
<evidence type="ECO:0000256" key="8">
    <source>
        <dbReference type="HAMAP-Rule" id="MF_00835"/>
    </source>
</evidence>
<feature type="domain" description="Methyltransferase type 11" evidence="9">
    <location>
        <begin position="57"/>
        <end position="161"/>
    </location>
</feature>
<evidence type="ECO:0000256" key="7">
    <source>
        <dbReference type="ARBA" id="ARBA00022756"/>
    </source>
</evidence>
<comment type="catalytic activity">
    <reaction evidence="1 8">
        <text>malonyl-[ACP] + S-adenosyl-L-methionine = malonyl-[ACP] methyl ester + S-adenosyl-L-homocysteine</text>
        <dbReference type="Rhea" id="RHEA:17105"/>
        <dbReference type="Rhea" id="RHEA-COMP:9623"/>
        <dbReference type="Rhea" id="RHEA-COMP:9954"/>
        <dbReference type="ChEBI" id="CHEBI:57856"/>
        <dbReference type="ChEBI" id="CHEBI:59789"/>
        <dbReference type="ChEBI" id="CHEBI:78449"/>
        <dbReference type="ChEBI" id="CHEBI:78845"/>
        <dbReference type="EC" id="2.1.1.197"/>
    </reaction>
</comment>
<evidence type="ECO:0000313" key="10">
    <source>
        <dbReference type="EMBL" id="BCB25415.1"/>
    </source>
</evidence>
<evidence type="ECO:0000256" key="6">
    <source>
        <dbReference type="ARBA" id="ARBA00022691"/>
    </source>
</evidence>
<keyword evidence="4 8" id="KW-0489">Methyltransferase</keyword>
<organism evidence="10 11">
    <name type="scientific">Sulfurimicrobium lacus</name>
    <dbReference type="NCBI Taxonomy" id="2715678"/>
    <lineage>
        <taxon>Bacteria</taxon>
        <taxon>Pseudomonadati</taxon>
        <taxon>Pseudomonadota</taxon>
        <taxon>Betaproteobacteria</taxon>
        <taxon>Nitrosomonadales</taxon>
        <taxon>Sulfuricellaceae</taxon>
        <taxon>Sulfurimicrobium</taxon>
    </lineage>
</organism>
<proteinExistence type="inferred from homology"/>
<dbReference type="Gene3D" id="3.40.50.150">
    <property type="entry name" value="Vaccinia Virus protein VP39"/>
    <property type="match status" value="1"/>
</dbReference>
<evidence type="ECO:0000256" key="1">
    <source>
        <dbReference type="ARBA" id="ARBA00000852"/>
    </source>
</evidence>
<evidence type="ECO:0000256" key="3">
    <source>
        <dbReference type="ARBA" id="ARBA00012327"/>
    </source>
</evidence>
<comment type="pathway">
    <text evidence="2 8">Cofactor biosynthesis; biotin biosynthesis.</text>
</comment>
<dbReference type="InterPro" id="IPR011814">
    <property type="entry name" value="BioC"/>
</dbReference>
<reference evidence="11" key="1">
    <citation type="submission" date="2020-03" db="EMBL/GenBank/DDBJ databases">
        <title>Complete genome sequence of sulfur-oxidizing bacterium skT11.</title>
        <authorList>
            <person name="Kanda M."/>
            <person name="Kojima H."/>
            <person name="Fukui M."/>
        </authorList>
    </citation>
    <scope>NUCLEOTIDE SEQUENCE [LARGE SCALE GENOMIC DNA]</scope>
    <source>
        <strain evidence="11">skT11</strain>
    </source>
</reference>